<feature type="compositionally biased region" description="Basic and acidic residues" evidence="1">
    <location>
        <begin position="486"/>
        <end position="500"/>
    </location>
</feature>
<dbReference type="AlphaFoldDB" id="E9ASJ9"/>
<feature type="region of interest" description="Disordered" evidence="1">
    <location>
        <begin position="398"/>
        <end position="427"/>
    </location>
</feature>
<feature type="compositionally biased region" description="Low complexity" evidence="1">
    <location>
        <begin position="398"/>
        <end position="410"/>
    </location>
</feature>
<gene>
    <name evidence="2" type="ORF">LMXM_36_0790</name>
</gene>
<reference evidence="2 3" key="1">
    <citation type="journal article" date="2011" name="Genome Res.">
        <title>Chromosome and gene copy number variation allow major structural change between species and strains of Leishmania.</title>
        <authorList>
            <person name="Rogers M.B."/>
            <person name="Hilley J.D."/>
            <person name="Dickens N.J."/>
            <person name="Wilkes J."/>
            <person name="Bates P.A."/>
            <person name="Depledge D.P."/>
            <person name="Harris D."/>
            <person name="Her Y."/>
            <person name="Herzyk P."/>
            <person name="Imamura H."/>
            <person name="Otto T.D."/>
            <person name="Sanders M."/>
            <person name="Seeger K."/>
            <person name="Dujardin J.C."/>
            <person name="Berriman M."/>
            <person name="Smith D.F."/>
            <person name="Hertz-Fowler C."/>
            <person name="Mottram J.C."/>
        </authorList>
    </citation>
    <scope>NUCLEOTIDE SEQUENCE [LARGE SCALE GENOMIC DNA]</scope>
    <source>
        <strain evidence="2 3">MHOM/GT/2001/U1103</strain>
    </source>
</reference>
<dbReference type="Proteomes" id="UP000007259">
    <property type="component" value="Chromosome 20"/>
</dbReference>
<proteinExistence type="predicted"/>
<dbReference type="OrthoDB" id="266112at2759"/>
<dbReference type="RefSeq" id="XP_003874424.1">
    <property type="nucleotide sequence ID" value="XM_003874375.1"/>
</dbReference>
<feature type="compositionally biased region" description="Low complexity" evidence="1">
    <location>
        <begin position="266"/>
        <end position="275"/>
    </location>
</feature>
<keyword evidence="3" id="KW-1185">Reference proteome</keyword>
<dbReference type="PhylomeDB" id="E9ASJ9"/>
<dbReference type="KEGG" id="lmi:LMXM_36_0790"/>
<evidence type="ECO:0000313" key="3">
    <source>
        <dbReference type="Proteomes" id="UP000007259"/>
    </source>
</evidence>
<feature type="region of interest" description="Disordered" evidence="1">
    <location>
        <begin position="223"/>
        <end position="276"/>
    </location>
</feature>
<evidence type="ECO:0000313" key="2">
    <source>
        <dbReference type="EMBL" id="CBZ25922.1"/>
    </source>
</evidence>
<feature type="region of interest" description="Disordered" evidence="1">
    <location>
        <begin position="333"/>
        <end position="380"/>
    </location>
</feature>
<feature type="region of interest" description="Disordered" evidence="1">
    <location>
        <begin position="474"/>
        <end position="533"/>
    </location>
</feature>
<sequence>MERDKPPPALRFARQWTLPSSAASDAGFPTLDYPSRHTESPSPISRSQVPLTPSPDRPGRRQQRDGSLAPDSPSPLPPSELSALTSGGAGHHADASPQQTSCPAPAASSARNVAAQCVQRVMSASDADGKSFWRRQAQRLEATCTALEEELRTVYRCLGKDADGIPRVLEASSHTSLMAVGSVNPTYEKVVQERDVARLELAREREKNFLLRHRLREMDAEVHRLQSRHARDEGKQRVGDASKRTFPSSNSVSNVGVLSRHRRTSSRCCSSSRSSAQFTRDMWRSPTYRRSRSITRPYTSSSARREESPRRTSVSVTTSCVHYSDDSMVTLSSAASRSPLARRESGRRAANTPAAAPAAFRRPHRGSTQSPLKPSRHAADAYEAEARDLLTWLLSARSSSSSPSRCQPSAWRKGGAGSRGPEPVCHSNLASPSRRVFHTGLFSAAVAVSEGEEEGGRLARGTARGAARACPAIRDSRLLSPIPPQQERDAVDGEKARDHPTGAVRSFSAMPLGMRATRSSTDPSGNALFSKVTPTAHAGDGEWVAWQPHVLAPRPQSGGA</sequence>
<feature type="region of interest" description="Disordered" evidence="1">
    <location>
        <begin position="1"/>
        <end position="107"/>
    </location>
</feature>
<feature type="compositionally biased region" description="Basic and acidic residues" evidence="1">
    <location>
        <begin position="223"/>
        <end position="243"/>
    </location>
</feature>
<dbReference type="VEuPathDB" id="TriTrypDB:LmxM.36.0790"/>
<organism evidence="2 3">
    <name type="scientific">Leishmania mexicana (strain MHOM/GT/2001/U1103)</name>
    <dbReference type="NCBI Taxonomy" id="929439"/>
    <lineage>
        <taxon>Eukaryota</taxon>
        <taxon>Discoba</taxon>
        <taxon>Euglenozoa</taxon>
        <taxon>Kinetoplastea</taxon>
        <taxon>Metakinetoplastina</taxon>
        <taxon>Trypanosomatida</taxon>
        <taxon>Trypanosomatidae</taxon>
        <taxon>Leishmaniinae</taxon>
        <taxon>Leishmania</taxon>
    </lineage>
</organism>
<evidence type="ECO:0000256" key="1">
    <source>
        <dbReference type="SAM" id="MobiDB-lite"/>
    </source>
</evidence>
<feature type="compositionally biased region" description="Polar residues" evidence="1">
    <location>
        <begin position="40"/>
        <end position="51"/>
    </location>
</feature>
<feature type="compositionally biased region" description="Low complexity" evidence="1">
    <location>
        <begin position="348"/>
        <end position="360"/>
    </location>
</feature>
<feature type="region of interest" description="Disordered" evidence="1">
    <location>
        <begin position="289"/>
        <end position="318"/>
    </location>
</feature>
<accession>E9ASJ9</accession>
<name>E9ASJ9_LEIMU</name>
<protein>
    <submittedName>
        <fullName evidence="2">Uncharacterized protein</fullName>
    </submittedName>
</protein>
<dbReference type="OMA" id="EMDAEVH"/>
<dbReference type="GeneID" id="13448215"/>
<dbReference type="EMBL" id="FR799573">
    <property type="protein sequence ID" value="CBZ25922.1"/>
    <property type="molecule type" value="Genomic_DNA"/>
</dbReference>